<dbReference type="Gene3D" id="3.40.50.300">
    <property type="entry name" value="P-loop containing nucleotide triphosphate hydrolases"/>
    <property type="match status" value="1"/>
</dbReference>
<proteinExistence type="inferred from homology"/>
<evidence type="ECO:0000256" key="3">
    <source>
        <dbReference type="ARBA" id="ARBA00022741"/>
    </source>
</evidence>
<reference evidence="6 7" key="1">
    <citation type="submission" date="2018-06" db="EMBL/GenBank/DDBJ databases">
        <authorList>
            <consortium name="Pathogen Informatics"/>
            <person name="Doyle S."/>
        </authorList>
    </citation>
    <scope>NUCLEOTIDE SEQUENCE [LARGE SCALE GENOMIC DNA]</scope>
    <source>
        <strain evidence="6 7">NCTC11088</strain>
    </source>
</reference>
<dbReference type="GO" id="GO:0055085">
    <property type="term" value="P:transmembrane transport"/>
    <property type="evidence" value="ECO:0007669"/>
    <property type="project" value="UniProtKB-ARBA"/>
</dbReference>
<dbReference type="GO" id="GO:0016887">
    <property type="term" value="F:ATP hydrolysis activity"/>
    <property type="evidence" value="ECO:0007669"/>
    <property type="project" value="InterPro"/>
</dbReference>
<accession>A0A379DBY5</accession>
<evidence type="ECO:0000313" key="7">
    <source>
        <dbReference type="Proteomes" id="UP000254777"/>
    </source>
</evidence>
<evidence type="ECO:0000256" key="4">
    <source>
        <dbReference type="ARBA" id="ARBA00022840"/>
    </source>
</evidence>
<dbReference type="RefSeq" id="WP_004820023.1">
    <property type="nucleotide sequence ID" value="NZ_UGTH01000001.1"/>
</dbReference>
<evidence type="ECO:0000256" key="1">
    <source>
        <dbReference type="ARBA" id="ARBA00005417"/>
    </source>
</evidence>
<evidence type="ECO:0000259" key="5">
    <source>
        <dbReference type="PROSITE" id="PS50893"/>
    </source>
</evidence>
<dbReference type="InterPro" id="IPR003593">
    <property type="entry name" value="AAA+_ATPase"/>
</dbReference>
<sequence length="259" mass="29056">MIVANSLSRKYQCDSSGNKEFISVDNVSFTLLPNSSYSLVGESGSGKSTLSLMLSAILPPSEGTIYFNDKDIWKMNKKELLAMRKDIQLVLQDSSGALNPRKKIYESLYEPISKLCHLDKAEINSLILSTLQKVELPETVLSKYPHELSGGQQSRVCIARAICVNPKYIIFDESVSGLDSTVRKKILDLLIDIRIQNNITYLFITHDIDVALYMANHIFVMKGGKIVEEIPNAVSYDSFHGEYSRELINALPPKSPYDR</sequence>
<keyword evidence="3" id="KW-0547">Nucleotide-binding</keyword>
<dbReference type="Proteomes" id="UP000254777">
    <property type="component" value="Unassembled WGS sequence"/>
</dbReference>
<keyword evidence="6" id="KW-0378">Hydrolase</keyword>
<dbReference type="PANTHER" id="PTHR43776:SF7">
    <property type="entry name" value="D,D-DIPEPTIDE TRANSPORT ATP-BINDING PROTEIN DDPF-RELATED"/>
    <property type="match status" value="1"/>
</dbReference>
<dbReference type="InterPro" id="IPR050319">
    <property type="entry name" value="ABC_transp_ATP-bind"/>
</dbReference>
<dbReference type="SMART" id="SM00382">
    <property type="entry name" value="AAA"/>
    <property type="match status" value="1"/>
</dbReference>
<dbReference type="Pfam" id="PF00005">
    <property type="entry name" value="ABC_tran"/>
    <property type="match status" value="1"/>
</dbReference>
<name>A0A379DBY5_9FIRM</name>
<dbReference type="EC" id="3.6.3.-" evidence="6"/>
<dbReference type="InterPro" id="IPR017871">
    <property type="entry name" value="ABC_transporter-like_CS"/>
</dbReference>
<dbReference type="PROSITE" id="PS00211">
    <property type="entry name" value="ABC_TRANSPORTER_1"/>
    <property type="match status" value="1"/>
</dbReference>
<gene>
    <name evidence="6" type="primary">gsiA_6</name>
    <name evidence="6" type="ORF">NCTC11088_01172</name>
</gene>
<evidence type="ECO:0000256" key="2">
    <source>
        <dbReference type="ARBA" id="ARBA00022448"/>
    </source>
</evidence>
<dbReference type="CDD" id="cd03257">
    <property type="entry name" value="ABC_NikE_OppD_transporters"/>
    <property type="match status" value="1"/>
</dbReference>
<dbReference type="InterPro" id="IPR003439">
    <property type="entry name" value="ABC_transporter-like_ATP-bd"/>
</dbReference>
<dbReference type="SUPFAM" id="SSF52540">
    <property type="entry name" value="P-loop containing nucleoside triphosphate hydrolases"/>
    <property type="match status" value="1"/>
</dbReference>
<dbReference type="PROSITE" id="PS50893">
    <property type="entry name" value="ABC_TRANSPORTER_2"/>
    <property type="match status" value="1"/>
</dbReference>
<keyword evidence="4 6" id="KW-0067">ATP-binding</keyword>
<dbReference type="GO" id="GO:0005524">
    <property type="term" value="F:ATP binding"/>
    <property type="evidence" value="ECO:0007669"/>
    <property type="project" value="UniProtKB-KW"/>
</dbReference>
<protein>
    <submittedName>
        <fullName evidence="6">Glutathione import ATP-binding protein GsiA</fullName>
        <ecNumber evidence="6">3.6.3.-</ecNumber>
    </submittedName>
</protein>
<dbReference type="PANTHER" id="PTHR43776">
    <property type="entry name" value="TRANSPORT ATP-BINDING PROTEIN"/>
    <property type="match status" value="1"/>
</dbReference>
<organism evidence="6 7">
    <name type="scientific">Peptoniphilus indolicus</name>
    <dbReference type="NCBI Taxonomy" id="33030"/>
    <lineage>
        <taxon>Bacteria</taxon>
        <taxon>Bacillati</taxon>
        <taxon>Bacillota</taxon>
        <taxon>Tissierellia</taxon>
        <taxon>Tissierellales</taxon>
        <taxon>Peptoniphilaceae</taxon>
        <taxon>Peptoniphilus</taxon>
    </lineage>
</organism>
<keyword evidence="2" id="KW-0813">Transport</keyword>
<evidence type="ECO:0000313" key="6">
    <source>
        <dbReference type="EMBL" id="SUB75379.1"/>
    </source>
</evidence>
<dbReference type="InterPro" id="IPR027417">
    <property type="entry name" value="P-loop_NTPase"/>
</dbReference>
<dbReference type="AlphaFoldDB" id="A0A379DBY5"/>
<comment type="similarity">
    <text evidence="1">Belongs to the ABC transporter superfamily.</text>
</comment>
<feature type="domain" description="ABC transporter" evidence="5">
    <location>
        <begin position="2"/>
        <end position="248"/>
    </location>
</feature>
<dbReference type="EMBL" id="UGTH01000001">
    <property type="protein sequence ID" value="SUB75379.1"/>
    <property type="molecule type" value="Genomic_DNA"/>
</dbReference>